<organism evidence="2 3">
    <name type="scientific">Cryptosporangium aurantiacum</name>
    <dbReference type="NCBI Taxonomy" id="134849"/>
    <lineage>
        <taxon>Bacteria</taxon>
        <taxon>Bacillati</taxon>
        <taxon>Actinomycetota</taxon>
        <taxon>Actinomycetes</taxon>
        <taxon>Cryptosporangiales</taxon>
        <taxon>Cryptosporangiaceae</taxon>
        <taxon>Cryptosporangium</taxon>
    </lineage>
</organism>
<evidence type="ECO:0000259" key="1">
    <source>
        <dbReference type="PROSITE" id="PS51819"/>
    </source>
</evidence>
<dbReference type="SUPFAM" id="SSF54593">
    <property type="entry name" value="Glyoxalase/Bleomycin resistance protein/Dihydroxybiphenyl dioxygenase"/>
    <property type="match status" value="1"/>
</dbReference>
<name>A0A1M7KID3_9ACTN</name>
<protein>
    <submittedName>
        <fullName evidence="2">Catechol 2,3-dioxygenase</fullName>
    </submittedName>
</protein>
<proteinExistence type="predicted"/>
<keyword evidence="3" id="KW-1185">Reference proteome</keyword>
<dbReference type="PROSITE" id="PS51819">
    <property type="entry name" value="VOC"/>
    <property type="match status" value="1"/>
</dbReference>
<dbReference type="Proteomes" id="UP000184440">
    <property type="component" value="Unassembled WGS sequence"/>
</dbReference>
<dbReference type="InterPro" id="IPR037523">
    <property type="entry name" value="VOC_core"/>
</dbReference>
<feature type="domain" description="VOC" evidence="1">
    <location>
        <begin position="3"/>
        <end position="135"/>
    </location>
</feature>
<dbReference type="AlphaFoldDB" id="A0A1M7KID3"/>
<evidence type="ECO:0000313" key="2">
    <source>
        <dbReference type="EMBL" id="SHM64848.1"/>
    </source>
</evidence>
<dbReference type="OrthoDB" id="5185674at2"/>
<dbReference type="InterPro" id="IPR029068">
    <property type="entry name" value="Glyas_Bleomycin-R_OHBP_Dase"/>
</dbReference>
<reference evidence="2 3" key="1">
    <citation type="submission" date="2016-11" db="EMBL/GenBank/DDBJ databases">
        <authorList>
            <person name="Jaros S."/>
            <person name="Januszkiewicz K."/>
            <person name="Wedrychowicz H."/>
        </authorList>
    </citation>
    <scope>NUCLEOTIDE SEQUENCE [LARGE SCALE GENOMIC DNA]</scope>
    <source>
        <strain evidence="2 3">DSM 46144</strain>
    </source>
</reference>
<keyword evidence="2" id="KW-0560">Oxidoreductase</keyword>
<keyword evidence="2" id="KW-0223">Dioxygenase</keyword>
<gene>
    <name evidence="2" type="ORF">SAMN05443668_1011135</name>
</gene>
<dbReference type="RefSeq" id="WP_073252063.1">
    <property type="nucleotide sequence ID" value="NZ_FRCS01000001.1"/>
</dbReference>
<sequence>MRAADQFHVGIVVDDLEATLEHLTALFGYEWAPEIGGPTAVLLPTGPAEPELRFAYSRTVPRLEVIRSVPGHPVWQPATSGIHHLGYWSDDVAADSAALVARGYELEVTGARPDGTPYWAYHRPAHGPRIELVSREVQSGLERLWAS</sequence>
<dbReference type="GO" id="GO:0051213">
    <property type="term" value="F:dioxygenase activity"/>
    <property type="evidence" value="ECO:0007669"/>
    <property type="project" value="UniProtKB-KW"/>
</dbReference>
<accession>A0A1M7KID3</accession>
<dbReference type="Pfam" id="PF13669">
    <property type="entry name" value="Glyoxalase_4"/>
    <property type="match status" value="1"/>
</dbReference>
<dbReference type="Gene3D" id="3.10.180.10">
    <property type="entry name" value="2,3-Dihydroxybiphenyl 1,2-Dioxygenase, domain 1"/>
    <property type="match status" value="1"/>
</dbReference>
<dbReference type="STRING" id="134849.SAMN05443668_1011135"/>
<dbReference type="EMBL" id="FRCS01000001">
    <property type="protein sequence ID" value="SHM64848.1"/>
    <property type="molecule type" value="Genomic_DNA"/>
</dbReference>
<evidence type="ECO:0000313" key="3">
    <source>
        <dbReference type="Proteomes" id="UP000184440"/>
    </source>
</evidence>